<keyword evidence="4" id="KW-1185">Reference proteome</keyword>
<dbReference type="RefSeq" id="WP_009142750.1">
    <property type="nucleotide sequence ID" value="NZ_GL830963.1"/>
</dbReference>
<dbReference type="AlphaFoldDB" id="E8LIM6"/>
<evidence type="ECO:0000313" key="3">
    <source>
        <dbReference type="EMBL" id="EFY07625.1"/>
    </source>
</evidence>
<feature type="signal peptide" evidence="2">
    <location>
        <begin position="1"/>
        <end position="26"/>
    </location>
</feature>
<dbReference type="NCBIfam" id="NF037995">
    <property type="entry name" value="TRAP_S1"/>
    <property type="match status" value="1"/>
</dbReference>
<feature type="chain" id="PRO_5003224030" evidence="2">
    <location>
        <begin position="27"/>
        <end position="325"/>
    </location>
</feature>
<sequence>MKLQKTLLGLTIGSAILAMSLTTAQARELRLAHGMTVDNAQHIGLQAFADEVAKLSNGELTVTIYPNGQLGGERETAEQTVTGALDMCKINGSLAETFEPKYGIMSIPFMFRDYEQAKAFMLSDLPEKYFFHSSKDRGVIGLMLIAAGSRSFYANKAIDKPEDLSGLKMRVPESDMSMRMVRAMGGQPTPVPWSEIYSALQQKIVDGAENSISSFVEQRHCEVNKYYSFDEHTMTPDVVLISDLTWETLSPEEQDIIKKAAKVGTQTSITAWDENDAKNLQKAKDMGIHLSYPDKQPFRDKTKFILDEEMQKEGYKEIIEAIQKL</sequence>
<dbReference type="GO" id="GO:0030246">
    <property type="term" value="F:carbohydrate binding"/>
    <property type="evidence" value="ECO:0007669"/>
    <property type="project" value="TreeGrafter"/>
</dbReference>
<dbReference type="PANTHER" id="PTHR33376:SF2">
    <property type="entry name" value="DICARBOXYLATE-BINDING PERIPLASMIC PROTEIN"/>
    <property type="match status" value="1"/>
</dbReference>
<comment type="caution">
    <text evidence="3">The sequence shown here is derived from an EMBL/GenBank/DDBJ whole genome shotgun (WGS) entry which is preliminary data.</text>
</comment>
<dbReference type="Proteomes" id="UP000018458">
    <property type="component" value="Unassembled WGS sequence"/>
</dbReference>
<evidence type="ECO:0000313" key="4">
    <source>
        <dbReference type="Proteomes" id="UP000018458"/>
    </source>
</evidence>
<dbReference type="InterPro" id="IPR038404">
    <property type="entry name" value="TRAP_DctP_sf"/>
</dbReference>
<proteinExistence type="predicted"/>
<dbReference type="CDD" id="cd13671">
    <property type="entry name" value="PBP2_TRAP_SBP_like_3"/>
    <property type="match status" value="1"/>
</dbReference>
<dbReference type="PIRSF" id="PIRSF006470">
    <property type="entry name" value="DctB"/>
    <property type="match status" value="1"/>
</dbReference>
<dbReference type="HOGENOM" id="CLU_036176_4_0_6"/>
<protein>
    <submittedName>
        <fullName evidence="3">TRAP transporter solute receptor, DctP family</fullName>
    </submittedName>
</protein>
<dbReference type="NCBIfam" id="TIGR00787">
    <property type="entry name" value="dctP"/>
    <property type="match status" value="1"/>
</dbReference>
<dbReference type="EMBL" id="AEVO01000025">
    <property type="protein sequence ID" value="EFY07625.1"/>
    <property type="molecule type" value="Genomic_DNA"/>
</dbReference>
<accession>E8LIM6</accession>
<organism evidence="3 4">
    <name type="scientific">Succinatimonas hippei (strain DSM 22608 / JCM 16073 / KCTC 15190 / YIT 12066)</name>
    <dbReference type="NCBI Taxonomy" id="762983"/>
    <lineage>
        <taxon>Bacteria</taxon>
        <taxon>Pseudomonadati</taxon>
        <taxon>Pseudomonadota</taxon>
        <taxon>Gammaproteobacteria</taxon>
        <taxon>Aeromonadales</taxon>
        <taxon>Succinivibrionaceae</taxon>
        <taxon>Succinatimonas</taxon>
    </lineage>
</organism>
<dbReference type="eggNOG" id="COG1638">
    <property type="taxonomic scope" value="Bacteria"/>
</dbReference>
<evidence type="ECO:0000256" key="1">
    <source>
        <dbReference type="ARBA" id="ARBA00022729"/>
    </source>
</evidence>
<dbReference type="GO" id="GO:0030288">
    <property type="term" value="C:outer membrane-bounded periplasmic space"/>
    <property type="evidence" value="ECO:0007669"/>
    <property type="project" value="InterPro"/>
</dbReference>
<dbReference type="InterPro" id="IPR018389">
    <property type="entry name" value="DctP_fam"/>
</dbReference>
<keyword evidence="3" id="KW-0675">Receptor</keyword>
<dbReference type="Gene3D" id="3.40.190.170">
    <property type="entry name" value="Bacterial extracellular solute-binding protein, family 7"/>
    <property type="match status" value="1"/>
</dbReference>
<keyword evidence="1 2" id="KW-0732">Signal</keyword>
<dbReference type="STRING" id="762983.HMPREF9444_00531"/>
<name>E8LIM6_SUCHY</name>
<dbReference type="InterPro" id="IPR004682">
    <property type="entry name" value="TRAP_DctP"/>
</dbReference>
<dbReference type="Pfam" id="PF03480">
    <property type="entry name" value="DctP"/>
    <property type="match status" value="1"/>
</dbReference>
<gene>
    <name evidence="3" type="ORF">HMPREF9444_00531</name>
</gene>
<evidence type="ECO:0000256" key="2">
    <source>
        <dbReference type="SAM" id="SignalP"/>
    </source>
</evidence>
<reference evidence="3 4" key="1">
    <citation type="submission" date="2011-01" db="EMBL/GenBank/DDBJ databases">
        <authorList>
            <person name="Weinstock G."/>
            <person name="Sodergren E."/>
            <person name="Clifton S."/>
            <person name="Fulton L."/>
            <person name="Fulton B."/>
            <person name="Courtney L."/>
            <person name="Fronick C."/>
            <person name="Harrison M."/>
            <person name="Strong C."/>
            <person name="Farmer C."/>
            <person name="Delahaunty K."/>
            <person name="Markovic C."/>
            <person name="Hall O."/>
            <person name="Minx P."/>
            <person name="Tomlinson C."/>
            <person name="Mitreva M."/>
            <person name="Hou S."/>
            <person name="Chen J."/>
            <person name="Wollam A."/>
            <person name="Pepin K.H."/>
            <person name="Johnson M."/>
            <person name="Bhonagiri V."/>
            <person name="Zhang X."/>
            <person name="Suruliraj S."/>
            <person name="Warren W."/>
            <person name="Chinwalla A."/>
            <person name="Mardis E.R."/>
            <person name="Wilson R.K."/>
        </authorList>
    </citation>
    <scope>NUCLEOTIDE SEQUENCE [LARGE SCALE GENOMIC DNA]</scope>
    <source>
        <strain evidence="4">DSM 22608 / JCM 16073 / KCTC 15190 / YIT 12066</strain>
    </source>
</reference>
<dbReference type="GO" id="GO:0055085">
    <property type="term" value="P:transmembrane transport"/>
    <property type="evidence" value="ECO:0007669"/>
    <property type="project" value="InterPro"/>
</dbReference>
<dbReference type="PANTHER" id="PTHR33376">
    <property type="match status" value="1"/>
</dbReference>